<feature type="signal peptide" evidence="1">
    <location>
        <begin position="1"/>
        <end position="21"/>
    </location>
</feature>
<dbReference type="InterPro" id="IPR000782">
    <property type="entry name" value="FAS1_domain"/>
</dbReference>
<dbReference type="FunFam" id="2.30.180.10:FF:000019">
    <property type="entry name" value="Cell surface lipoprotein"/>
    <property type="match status" value="1"/>
</dbReference>
<evidence type="ECO:0000259" key="2">
    <source>
        <dbReference type="PROSITE" id="PS50213"/>
    </source>
</evidence>
<dbReference type="Gene3D" id="2.30.180.10">
    <property type="entry name" value="FAS1 domain"/>
    <property type="match status" value="1"/>
</dbReference>
<dbReference type="Proteomes" id="UP000305709">
    <property type="component" value="Unassembled WGS sequence"/>
</dbReference>
<evidence type="ECO:0000256" key="1">
    <source>
        <dbReference type="SAM" id="SignalP"/>
    </source>
</evidence>
<dbReference type="PANTHER" id="PTHR10900:SF77">
    <property type="entry name" value="FI19380P1"/>
    <property type="match status" value="1"/>
</dbReference>
<dbReference type="AlphaFoldDB" id="A0A5C4NBH1"/>
<dbReference type="PANTHER" id="PTHR10900">
    <property type="entry name" value="PERIOSTIN-RELATED"/>
    <property type="match status" value="1"/>
</dbReference>
<proteinExistence type="predicted"/>
<protein>
    <submittedName>
        <fullName evidence="3">Fasciclin domain-containing protein</fullName>
    </submittedName>
</protein>
<keyword evidence="4" id="KW-1185">Reference proteome</keyword>
<gene>
    <name evidence="3" type="ORF">FHG71_12630</name>
</gene>
<dbReference type="EMBL" id="VDFV01000016">
    <property type="protein sequence ID" value="TNC70981.1"/>
    <property type="molecule type" value="Genomic_DNA"/>
</dbReference>
<dbReference type="Pfam" id="PF02469">
    <property type="entry name" value="Fasciclin"/>
    <property type="match status" value="1"/>
</dbReference>
<dbReference type="GO" id="GO:0005615">
    <property type="term" value="C:extracellular space"/>
    <property type="evidence" value="ECO:0007669"/>
    <property type="project" value="TreeGrafter"/>
</dbReference>
<feature type="chain" id="PRO_5022716235" evidence="1">
    <location>
        <begin position="22"/>
        <end position="168"/>
    </location>
</feature>
<sequence>MRTTLLAVTAAVASFGTLAFADNHEAAAEGTILETAAAAGSFTTLAAAVEAAGLTETLSGEGPFTVFAPTDEAFAALPEGTLDELLANPEQLSSILTYHVVSGEVTSDQLTEGQEVTTVNGAPATITLEGGPMINGANITQPDVQASNGVIHVIDAVILPPEGEAASQ</sequence>
<accession>A0A5C4NBH1</accession>
<dbReference type="OrthoDB" id="9800666at2"/>
<evidence type="ECO:0000313" key="3">
    <source>
        <dbReference type="EMBL" id="TNC70981.1"/>
    </source>
</evidence>
<dbReference type="SMART" id="SM00554">
    <property type="entry name" value="FAS1"/>
    <property type="match status" value="1"/>
</dbReference>
<comment type="caution">
    <text evidence="3">The sequence shown here is derived from an EMBL/GenBank/DDBJ whole genome shotgun (WGS) entry which is preliminary data.</text>
</comment>
<reference evidence="3 4" key="1">
    <citation type="submission" date="2019-06" db="EMBL/GenBank/DDBJ databases">
        <authorList>
            <person name="Jiang L."/>
        </authorList>
    </citation>
    <scope>NUCLEOTIDE SEQUENCE [LARGE SCALE GENOMIC DNA]</scope>
    <source>
        <strain evidence="3 4">YIM 48858</strain>
    </source>
</reference>
<name>A0A5C4NBH1_9RHOB</name>
<dbReference type="InterPro" id="IPR036378">
    <property type="entry name" value="FAS1_dom_sf"/>
</dbReference>
<dbReference type="PROSITE" id="PS50213">
    <property type="entry name" value="FAS1"/>
    <property type="match status" value="1"/>
</dbReference>
<dbReference type="InterPro" id="IPR050904">
    <property type="entry name" value="Adhesion/Biosynth-related"/>
</dbReference>
<evidence type="ECO:0000313" key="4">
    <source>
        <dbReference type="Proteomes" id="UP000305709"/>
    </source>
</evidence>
<dbReference type="RefSeq" id="WP_139082047.1">
    <property type="nucleotide sequence ID" value="NZ_VDFV01000016.1"/>
</dbReference>
<feature type="domain" description="FAS1" evidence="2">
    <location>
        <begin position="29"/>
        <end position="158"/>
    </location>
</feature>
<dbReference type="SUPFAM" id="SSF82153">
    <property type="entry name" value="FAS1 domain"/>
    <property type="match status" value="1"/>
</dbReference>
<organism evidence="3 4">
    <name type="scientific">Rubellimicrobium roseum</name>
    <dbReference type="NCBI Taxonomy" id="687525"/>
    <lineage>
        <taxon>Bacteria</taxon>
        <taxon>Pseudomonadati</taxon>
        <taxon>Pseudomonadota</taxon>
        <taxon>Alphaproteobacteria</taxon>
        <taxon>Rhodobacterales</taxon>
        <taxon>Roseobacteraceae</taxon>
        <taxon>Rubellimicrobium</taxon>
    </lineage>
</organism>
<keyword evidence="1" id="KW-0732">Signal</keyword>